<dbReference type="PANTHER" id="PTHR10270">
    <property type="entry name" value="SOX TRANSCRIPTION FACTOR"/>
    <property type="match status" value="1"/>
</dbReference>
<dbReference type="Proteomes" id="UP000789901">
    <property type="component" value="Unassembled WGS sequence"/>
</dbReference>
<gene>
    <name evidence="5" type="ORF">GMARGA_LOCUS2701</name>
</gene>
<dbReference type="CDD" id="cd01389">
    <property type="entry name" value="HMG-box_ROX1-like"/>
    <property type="match status" value="1"/>
</dbReference>
<evidence type="ECO:0000256" key="1">
    <source>
        <dbReference type="ARBA" id="ARBA00023125"/>
    </source>
</evidence>
<keyword evidence="3" id="KW-0539">Nucleus</keyword>
<feature type="domain" description="HMG box" evidence="4">
    <location>
        <begin position="38"/>
        <end position="106"/>
    </location>
</feature>
<accession>A0ABM8W2Z0</accession>
<reference evidence="5 6" key="1">
    <citation type="submission" date="2021-06" db="EMBL/GenBank/DDBJ databases">
        <authorList>
            <person name="Kallberg Y."/>
            <person name="Tangrot J."/>
            <person name="Rosling A."/>
        </authorList>
    </citation>
    <scope>NUCLEOTIDE SEQUENCE [LARGE SCALE GENOMIC DNA]</scope>
    <source>
        <strain evidence="5 6">120-4 pot B 10/14</strain>
    </source>
</reference>
<dbReference type="InterPro" id="IPR050140">
    <property type="entry name" value="SRY-related_HMG-box_TF-like"/>
</dbReference>
<dbReference type="Pfam" id="PF00505">
    <property type="entry name" value="HMG_box"/>
    <property type="match status" value="1"/>
</dbReference>
<comment type="caution">
    <text evidence="5">The sequence shown here is derived from an EMBL/GenBank/DDBJ whole genome shotgun (WGS) entry which is preliminary data.</text>
</comment>
<keyword evidence="1 3" id="KW-0238">DNA-binding</keyword>
<dbReference type="PANTHER" id="PTHR10270:SF161">
    <property type="entry name" value="SEX-DETERMINING REGION Y PROTEIN"/>
    <property type="match status" value="1"/>
</dbReference>
<dbReference type="PROSITE" id="PS50118">
    <property type="entry name" value="HMG_BOX_2"/>
    <property type="match status" value="1"/>
</dbReference>
<feature type="non-terminal residue" evidence="5">
    <location>
        <position position="128"/>
    </location>
</feature>
<protein>
    <submittedName>
        <fullName evidence="5">1783_t:CDS:1</fullName>
    </submittedName>
</protein>
<dbReference type="SMART" id="SM00398">
    <property type="entry name" value="HMG"/>
    <property type="match status" value="1"/>
</dbReference>
<sequence length="128" mass="15156">MDQDLKKYCHVFMVDSGSIVTPTNTNTTKLSKRKLKEVRRPQNAFILYRNNKQSDVIAQNKNITNAEVSKVISKMWKNENEEIKLQWQKLADIEKLKHMKAHPNYVYKPRITKNPRIKKIKKISQDMN</sequence>
<name>A0ABM8W2Z0_GIGMA</name>
<dbReference type="InterPro" id="IPR036910">
    <property type="entry name" value="HMG_box_dom_sf"/>
</dbReference>
<dbReference type="EMBL" id="CAJVQB010000879">
    <property type="protein sequence ID" value="CAG8511420.1"/>
    <property type="molecule type" value="Genomic_DNA"/>
</dbReference>
<feature type="DNA-binding region" description="HMG box" evidence="3">
    <location>
        <begin position="38"/>
        <end position="106"/>
    </location>
</feature>
<evidence type="ECO:0000313" key="6">
    <source>
        <dbReference type="Proteomes" id="UP000789901"/>
    </source>
</evidence>
<evidence type="ECO:0000259" key="4">
    <source>
        <dbReference type="PROSITE" id="PS50118"/>
    </source>
</evidence>
<organism evidence="5 6">
    <name type="scientific">Gigaspora margarita</name>
    <dbReference type="NCBI Taxonomy" id="4874"/>
    <lineage>
        <taxon>Eukaryota</taxon>
        <taxon>Fungi</taxon>
        <taxon>Fungi incertae sedis</taxon>
        <taxon>Mucoromycota</taxon>
        <taxon>Glomeromycotina</taxon>
        <taxon>Glomeromycetes</taxon>
        <taxon>Diversisporales</taxon>
        <taxon>Gigasporaceae</taxon>
        <taxon>Gigaspora</taxon>
    </lineage>
</organism>
<evidence type="ECO:0000256" key="2">
    <source>
        <dbReference type="ARBA" id="ARBA00023163"/>
    </source>
</evidence>
<evidence type="ECO:0000256" key="3">
    <source>
        <dbReference type="PROSITE-ProRule" id="PRU00267"/>
    </source>
</evidence>
<evidence type="ECO:0000313" key="5">
    <source>
        <dbReference type="EMBL" id="CAG8511420.1"/>
    </source>
</evidence>
<proteinExistence type="predicted"/>
<keyword evidence="2" id="KW-0804">Transcription</keyword>
<keyword evidence="6" id="KW-1185">Reference proteome</keyword>
<dbReference type="SUPFAM" id="SSF47095">
    <property type="entry name" value="HMG-box"/>
    <property type="match status" value="1"/>
</dbReference>
<dbReference type="Gene3D" id="1.10.30.10">
    <property type="entry name" value="High mobility group box domain"/>
    <property type="match status" value="1"/>
</dbReference>
<dbReference type="InterPro" id="IPR009071">
    <property type="entry name" value="HMG_box_dom"/>
</dbReference>